<dbReference type="Proteomes" id="UP000663400">
    <property type="component" value="Chromosome"/>
</dbReference>
<keyword evidence="7 8" id="KW-0472">Membrane</keyword>
<evidence type="ECO:0000256" key="2">
    <source>
        <dbReference type="ARBA" id="ARBA00022448"/>
    </source>
</evidence>
<reference evidence="10 11" key="1">
    <citation type="submission" date="2021-02" db="EMBL/GenBank/DDBJ databases">
        <title>Lysobacter arenosi sp. nov., isolated from soil of gangwondo yeongwol, south Korea.</title>
        <authorList>
            <person name="Kim K.R."/>
            <person name="Kim K.H."/>
            <person name="Jeon C.O."/>
        </authorList>
    </citation>
    <scope>NUCLEOTIDE SEQUENCE [LARGE SCALE GENOMIC DNA]</scope>
    <source>
        <strain evidence="10 11">R7</strain>
    </source>
</reference>
<keyword evidence="11" id="KW-1185">Reference proteome</keyword>
<comment type="subcellular location">
    <subcellularLocation>
        <location evidence="1">Cell membrane</location>
        <topology evidence="1">Multi-pass membrane protein</topology>
    </subcellularLocation>
</comment>
<accession>A0ABX7RE10</accession>
<organism evidence="10 11">
    <name type="scientific">Lysobacter arenosi</name>
    <dbReference type="NCBI Taxonomy" id="2795387"/>
    <lineage>
        <taxon>Bacteria</taxon>
        <taxon>Pseudomonadati</taxon>
        <taxon>Pseudomonadota</taxon>
        <taxon>Gammaproteobacteria</taxon>
        <taxon>Lysobacterales</taxon>
        <taxon>Lysobacteraceae</taxon>
        <taxon>Lysobacter</taxon>
    </lineage>
</organism>
<evidence type="ECO:0000256" key="1">
    <source>
        <dbReference type="ARBA" id="ARBA00004651"/>
    </source>
</evidence>
<evidence type="ECO:0000256" key="8">
    <source>
        <dbReference type="SAM" id="Phobius"/>
    </source>
</evidence>
<sequence length="267" mass="29082">MRFALTSEAGFNDGLAFPFVWLAVALALDAAGEPMDWGRWLALDVLWRVLGGIGIGAAVGYGLMHLIFRSERAPNLSTSSDGLTALAITLIVYGVAELCHTYGFLAVFVGALVVRQLEHDHEYHATLDLFAQQCEKLLTALLLLLLGGAVAGGILRGLGWREITFAAIFVLGVRPLAGWLALLGTALTRRERWAIAIFGVRGIGSLYYLAFAFNHAQFEGTQALWSVVALVVLLSILLHGVSAGWVMDMLDRIRNRRARRPPQARSN</sequence>
<dbReference type="EMBL" id="CP071517">
    <property type="protein sequence ID" value="QSX75209.1"/>
    <property type="molecule type" value="Genomic_DNA"/>
</dbReference>
<dbReference type="InterPro" id="IPR006153">
    <property type="entry name" value="Cation/H_exchanger_TM"/>
</dbReference>
<evidence type="ECO:0000313" key="10">
    <source>
        <dbReference type="EMBL" id="QSX75209.1"/>
    </source>
</evidence>
<evidence type="ECO:0000256" key="5">
    <source>
        <dbReference type="ARBA" id="ARBA00022989"/>
    </source>
</evidence>
<keyword evidence="4 8" id="KW-0812">Transmembrane</keyword>
<keyword evidence="2" id="KW-0813">Transport</keyword>
<feature type="transmembrane region" description="Helical" evidence="8">
    <location>
        <begin position="223"/>
        <end position="247"/>
    </location>
</feature>
<keyword evidence="6" id="KW-0406">Ion transport</keyword>
<evidence type="ECO:0000259" key="9">
    <source>
        <dbReference type="Pfam" id="PF00999"/>
    </source>
</evidence>
<name>A0ABX7RE10_9GAMM</name>
<feature type="domain" description="Cation/H+ exchanger transmembrane" evidence="9">
    <location>
        <begin position="5"/>
        <end position="247"/>
    </location>
</feature>
<dbReference type="Pfam" id="PF00999">
    <property type="entry name" value="Na_H_Exchanger"/>
    <property type="match status" value="1"/>
</dbReference>
<evidence type="ECO:0000313" key="11">
    <source>
        <dbReference type="Proteomes" id="UP000663400"/>
    </source>
</evidence>
<evidence type="ECO:0000256" key="7">
    <source>
        <dbReference type="ARBA" id="ARBA00023136"/>
    </source>
</evidence>
<feature type="transmembrane region" description="Helical" evidence="8">
    <location>
        <begin position="137"/>
        <end position="157"/>
    </location>
</feature>
<dbReference type="PANTHER" id="PTHR32507:SF8">
    <property type="entry name" value="CNH1P"/>
    <property type="match status" value="1"/>
</dbReference>
<feature type="transmembrane region" description="Helical" evidence="8">
    <location>
        <begin position="163"/>
        <end position="186"/>
    </location>
</feature>
<feature type="transmembrane region" description="Helical" evidence="8">
    <location>
        <begin position="193"/>
        <end position="211"/>
    </location>
</feature>
<keyword evidence="5 8" id="KW-1133">Transmembrane helix</keyword>
<evidence type="ECO:0000256" key="4">
    <source>
        <dbReference type="ARBA" id="ARBA00022692"/>
    </source>
</evidence>
<protein>
    <submittedName>
        <fullName evidence="10">Cation:proton antiporter</fullName>
    </submittedName>
</protein>
<evidence type="ECO:0000256" key="3">
    <source>
        <dbReference type="ARBA" id="ARBA00022449"/>
    </source>
</evidence>
<dbReference type="RefSeq" id="WP_200604458.1">
    <property type="nucleotide sequence ID" value="NZ_CP071517.1"/>
</dbReference>
<dbReference type="PANTHER" id="PTHR32507">
    <property type="entry name" value="NA(+)/H(+) ANTIPORTER 1"/>
    <property type="match status" value="1"/>
</dbReference>
<proteinExistence type="predicted"/>
<gene>
    <name evidence="10" type="ORF">HIV01_001150</name>
</gene>
<feature type="transmembrane region" description="Helical" evidence="8">
    <location>
        <begin position="46"/>
        <end position="68"/>
    </location>
</feature>
<evidence type="ECO:0000256" key="6">
    <source>
        <dbReference type="ARBA" id="ARBA00023065"/>
    </source>
</evidence>
<keyword evidence="3" id="KW-0050">Antiport</keyword>